<keyword evidence="5" id="KW-1185">Reference proteome</keyword>
<dbReference type="InterPro" id="IPR051601">
    <property type="entry name" value="Serine_prot/Carboxylest_S33"/>
</dbReference>
<dbReference type="EMBL" id="JBFCZG010000008">
    <property type="protein sequence ID" value="KAL3418987.1"/>
    <property type="molecule type" value="Genomic_DNA"/>
</dbReference>
<dbReference type="Gene3D" id="3.40.50.1820">
    <property type="entry name" value="alpha/beta hydrolase"/>
    <property type="match status" value="1"/>
</dbReference>
<evidence type="ECO:0000313" key="5">
    <source>
        <dbReference type="Proteomes" id="UP001629113"/>
    </source>
</evidence>
<gene>
    <name evidence="4" type="ORF">PVAG01_09208</name>
</gene>
<dbReference type="Pfam" id="PF00561">
    <property type="entry name" value="Abhydrolase_1"/>
    <property type="match status" value="1"/>
</dbReference>
<dbReference type="InterPro" id="IPR029058">
    <property type="entry name" value="AB_hydrolase_fold"/>
</dbReference>
<evidence type="ECO:0000256" key="1">
    <source>
        <dbReference type="ARBA" id="ARBA00010088"/>
    </source>
</evidence>
<dbReference type="PRINTS" id="PR00793">
    <property type="entry name" value="PROAMNOPTASE"/>
</dbReference>
<evidence type="ECO:0000313" key="4">
    <source>
        <dbReference type="EMBL" id="KAL3418987.1"/>
    </source>
</evidence>
<protein>
    <submittedName>
        <fullName evidence="4">Proline iminopeptidase 1</fullName>
    </submittedName>
</protein>
<comment type="similarity">
    <text evidence="1">Belongs to the peptidase S33 family.</text>
</comment>
<proteinExistence type="inferred from homology"/>
<dbReference type="InterPro" id="IPR000073">
    <property type="entry name" value="AB_hydrolase_1"/>
</dbReference>
<dbReference type="InterPro" id="IPR002410">
    <property type="entry name" value="Peptidase_S33"/>
</dbReference>
<name>A0ABR4P736_9HELO</name>
<accession>A0ABR4P736</accession>
<organism evidence="4 5">
    <name type="scientific">Phlyctema vagabunda</name>
    <dbReference type="NCBI Taxonomy" id="108571"/>
    <lineage>
        <taxon>Eukaryota</taxon>
        <taxon>Fungi</taxon>
        <taxon>Dikarya</taxon>
        <taxon>Ascomycota</taxon>
        <taxon>Pezizomycotina</taxon>
        <taxon>Leotiomycetes</taxon>
        <taxon>Helotiales</taxon>
        <taxon>Dermateaceae</taxon>
        <taxon>Phlyctema</taxon>
    </lineage>
</organism>
<keyword evidence="2" id="KW-0378">Hydrolase</keyword>
<evidence type="ECO:0000259" key="3">
    <source>
        <dbReference type="Pfam" id="PF00561"/>
    </source>
</evidence>
<dbReference type="PANTHER" id="PTHR43248:SF2">
    <property type="entry name" value="PROLYL AMINOPEPTIDASE"/>
    <property type="match status" value="1"/>
</dbReference>
<feature type="domain" description="AB hydrolase-1" evidence="3">
    <location>
        <begin position="71"/>
        <end position="200"/>
    </location>
</feature>
<reference evidence="4 5" key="1">
    <citation type="submission" date="2024-06" db="EMBL/GenBank/DDBJ databases">
        <title>Complete genome of Phlyctema vagabunda strain 19-DSS-EL-015.</title>
        <authorList>
            <person name="Fiorenzani C."/>
        </authorList>
    </citation>
    <scope>NUCLEOTIDE SEQUENCE [LARGE SCALE GENOMIC DNA]</scope>
    <source>
        <strain evidence="4 5">19-DSS-EL-015</strain>
    </source>
</reference>
<dbReference type="PANTHER" id="PTHR43248">
    <property type="entry name" value="2-SUCCINYL-6-HYDROXY-2,4-CYCLOHEXADIENE-1-CARBOXYLATE SYNTHASE"/>
    <property type="match status" value="1"/>
</dbReference>
<dbReference type="Proteomes" id="UP001629113">
    <property type="component" value="Unassembled WGS sequence"/>
</dbReference>
<comment type="caution">
    <text evidence="4">The sequence shown here is derived from an EMBL/GenBank/DDBJ whole genome shotgun (WGS) entry which is preliminary data.</text>
</comment>
<evidence type="ECO:0000256" key="2">
    <source>
        <dbReference type="ARBA" id="ARBA00022801"/>
    </source>
</evidence>
<dbReference type="SUPFAM" id="SSF53474">
    <property type="entry name" value="alpha/beta-Hydrolases"/>
    <property type="match status" value="1"/>
</dbReference>
<sequence length="467" mass="52436">MTIMAFARLLETKSHLIPGRLSVSELRFEVPKDYSNPSAGTIQVFARSVTRHESPTVPLSGEEAQSKSQKPWFVYLQGGPGSGCPPPQNYPLTNAVLEKGYQMLYMDQRGTGLSTPVSAATLALQGDAQKQADYLKLFRADNIVRDAEAIRKTLTKDYPAGLKKWSIFGQSYGGFCALTYLSRSPQGLREVFTAGGLAPVGRSAEEVYQATYRKVIERGRAYYTKYPEDIEIVQDLAFHIKSQGGIQLPSGATLTVRVFLTLGRAFGMHSGIDLVHDHVYRMKSDLEQFGFITRPTLSALESSLTIDDTVIYAILHESIYCEGTASRWAADRVGKALKEFQWLSPTPSSPTAVRATPLYWSGEMIYPFMFENSRELERIRPAAEILAEYSEWPPLYDEWQLARNEVPVYAATYLEDMYVDFGLAQETAKKVKNCKQFITNIIYHDGARTKNEEVMKQLFALRDDSID</sequence>